<dbReference type="CDD" id="cd03112">
    <property type="entry name" value="CobW-like"/>
    <property type="match status" value="1"/>
</dbReference>
<comment type="caution">
    <text evidence="3">The sequence shown here is derived from an EMBL/GenBank/DDBJ whole genome shotgun (WGS) entry which is preliminary data.</text>
</comment>
<dbReference type="Gene3D" id="3.40.50.300">
    <property type="entry name" value="P-loop containing nucleotide triphosphate hydrolases"/>
    <property type="match status" value="1"/>
</dbReference>
<dbReference type="InterPro" id="IPR051316">
    <property type="entry name" value="Zinc-reg_GTPase_activator"/>
</dbReference>
<name>A0A1F7FDX0_UNCRA</name>
<accession>A0A1F7FDX0</accession>
<feature type="domain" description="CobW/HypB/UreG nucleotide-binding" evidence="1">
    <location>
        <begin position="7"/>
        <end position="184"/>
    </location>
</feature>
<sequence>MSRRPIPVILITGFLGAGKTTFLNHLLGLPEISSQKLALIINEFGAIGFDSALVAKGSHATYELNKGSLFCICIKTDFIKTLDAITAASDIELVIIEATGVAETRDIEGFFSAHQTAGLFEIHANLCLVDALNFITVVPYLKAVRSQVAWADGIVLNKTSLILAQETDKLVSVLRSINPAAPILRTDFGSIPFDFLAGLKHVRRDGPLLDAPPEAVVSVSIERDAVLDREAFIRLTEQIKGNILRLKGHTDFGSGPVFVEIVGGRLLEKAVSYQITTRTAFTVIAWKMRREELTRLFSQVFKEPFT</sequence>
<dbReference type="InterPro" id="IPR011629">
    <property type="entry name" value="CobW-like_C"/>
</dbReference>
<dbReference type="Pfam" id="PF07683">
    <property type="entry name" value="CobW_C"/>
    <property type="match status" value="1"/>
</dbReference>
<dbReference type="SUPFAM" id="SSF52540">
    <property type="entry name" value="P-loop containing nucleoside triphosphate hydrolases"/>
    <property type="match status" value="1"/>
</dbReference>
<evidence type="ECO:0000259" key="2">
    <source>
        <dbReference type="Pfam" id="PF07683"/>
    </source>
</evidence>
<proteinExistence type="predicted"/>
<dbReference type="EMBL" id="MFYX01000067">
    <property type="protein sequence ID" value="OGK04656.1"/>
    <property type="molecule type" value="Genomic_DNA"/>
</dbReference>
<evidence type="ECO:0000259" key="1">
    <source>
        <dbReference type="Pfam" id="PF02492"/>
    </source>
</evidence>
<dbReference type="PANTHER" id="PTHR13748">
    <property type="entry name" value="COBW-RELATED"/>
    <property type="match status" value="1"/>
</dbReference>
<feature type="domain" description="CobW C-terminal" evidence="2">
    <location>
        <begin position="216"/>
        <end position="299"/>
    </location>
</feature>
<organism evidence="3 4">
    <name type="scientific">Candidatus Raymondbacteria bacterium RIFOXYD12_FULL_49_13</name>
    <dbReference type="NCBI Taxonomy" id="1817890"/>
    <lineage>
        <taxon>Bacteria</taxon>
        <taxon>Raymondiibacteriota</taxon>
    </lineage>
</organism>
<dbReference type="GO" id="GO:0005737">
    <property type="term" value="C:cytoplasm"/>
    <property type="evidence" value="ECO:0007669"/>
    <property type="project" value="TreeGrafter"/>
</dbReference>
<dbReference type="PANTHER" id="PTHR13748:SF62">
    <property type="entry name" value="COBW DOMAIN-CONTAINING PROTEIN"/>
    <property type="match status" value="1"/>
</dbReference>
<evidence type="ECO:0008006" key="5">
    <source>
        <dbReference type="Google" id="ProtNLM"/>
    </source>
</evidence>
<protein>
    <recommendedName>
        <fullName evidence="5">CobW/HypB/UreG nucleotide-binding domain-containing protein</fullName>
    </recommendedName>
</protein>
<evidence type="ECO:0000313" key="3">
    <source>
        <dbReference type="EMBL" id="OGK04656.1"/>
    </source>
</evidence>
<evidence type="ECO:0000313" key="4">
    <source>
        <dbReference type="Proteomes" id="UP000179243"/>
    </source>
</evidence>
<dbReference type="Proteomes" id="UP000179243">
    <property type="component" value="Unassembled WGS sequence"/>
</dbReference>
<dbReference type="Pfam" id="PF02492">
    <property type="entry name" value="cobW"/>
    <property type="match status" value="1"/>
</dbReference>
<dbReference type="InterPro" id="IPR027417">
    <property type="entry name" value="P-loop_NTPase"/>
</dbReference>
<reference evidence="3 4" key="1">
    <citation type="journal article" date="2016" name="Nat. Commun.">
        <title>Thousands of microbial genomes shed light on interconnected biogeochemical processes in an aquifer system.</title>
        <authorList>
            <person name="Anantharaman K."/>
            <person name="Brown C.T."/>
            <person name="Hug L.A."/>
            <person name="Sharon I."/>
            <person name="Castelle C.J."/>
            <person name="Probst A.J."/>
            <person name="Thomas B.C."/>
            <person name="Singh A."/>
            <person name="Wilkins M.J."/>
            <person name="Karaoz U."/>
            <person name="Brodie E.L."/>
            <person name="Williams K.H."/>
            <person name="Hubbard S.S."/>
            <person name="Banfield J.F."/>
        </authorList>
    </citation>
    <scope>NUCLEOTIDE SEQUENCE [LARGE SCALE GENOMIC DNA]</scope>
</reference>
<dbReference type="InterPro" id="IPR003495">
    <property type="entry name" value="CobW/HypB/UreG_nucleotide-bd"/>
</dbReference>
<gene>
    <name evidence="3" type="ORF">A2519_20990</name>
</gene>
<dbReference type="AlphaFoldDB" id="A0A1F7FDX0"/>